<keyword evidence="6" id="KW-0804">Transcription</keyword>
<name>A0A2C9D0Q5_9HYPH</name>
<dbReference type="KEGG" id="hdi:HDIA_0273"/>
<evidence type="ECO:0000256" key="1">
    <source>
        <dbReference type="ARBA" id="ARBA00007957"/>
    </source>
</evidence>
<proteinExistence type="inferred from homology"/>
<keyword evidence="7" id="KW-0479">Metal-binding</keyword>
<organism evidence="8 9">
    <name type="scientific">Hartmannibacter diazotrophicus</name>
    <dbReference type="NCBI Taxonomy" id="1482074"/>
    <lineage>
        <taxon>Bacteria</taxon>
        <taxon>Pseudomonadati</taxon>
        <taxon>Pseudomonadota</taxon>
        <taxon>Alphaproteobacteria</taxon>
        <taxon>Hyphomicrobiales</taxon>
        <taxon>Pleomorphomonadaceae</taxon>
        <taxon>Hartmannibacter</taxon>
    </lineage>
</organism>
<sequence length="168" mass="18462">MLDAHDHDHDHGHCQEKTLRRVEKACERQGLRMTAPRRQVLNALLDDHVPLTAYELIDKIALTDKRPSPVSVYRALDFLIENGIVHRIESRNAFVVCSHDHAAEGSNAVFLLCETCGVAVEAEPGDLSARIAAIAAATGFQVNSAVLELRGRCRNCLEQEATDAAKAQ</sequence>
<evidence type="ECO:0000256" key="5">
    <source>
        <dbReference type="ARBA" id="ARBA00023125"/>
    </source>
</evidence>
<evidence type="ECO:0000256" key="3">
    <source>
        <dbReference type="ARBA" id="ARBA00022833"/>
    </source>
</evidence>
<dbReference type="GO" id="GO:0008270">
    <property type="term" value="F:zinc ion binding"/>
    <property type="evidence" value="ECO:0007669"/>
    <property type="project" value="TreeGrafter"/>
</dbReference>
<dbReference type="RefSeq" id="WP_245884105.1">
    <property type="nucleotide sequence ID" value="NZ_LT960614.1"/>
</dbReference>
<dbReference type="PANTHER" id="PTHR33202">
    <property type="entry name" value="ZINC UPTAKE REGULATION PROTEIN"/>
    <property type="match status" value="1"/>
</dbReference>
<dbReference type="InterPro" id="IPR036390">
    <property type="entry name" value="WH_DNA-bd_sf"/>
</dbReference>
<comment type="similarity">
    <text evidence="1">Belongs to the Fur family.</text>
</comment>
<keyword evidence="2" id="KW-0678">Repressor</keyword>
<dbReference type="Proteomes" id="UP000223606">
    <property type="component" value="Chromosome 1"/>
</dbReference>
<feature type="binding site" evidence="7">
    <location>
        <position position="116"/>
    </location>
    <ligand>
        <name>Zn(2+)</name>
        <dbReference type="ChEBI" id="CHEBI:29105"/>
    </ligand>
</feature>
<dbReference type="AlphaFoldDB" id="A0A2C9D0Q5"/>
<dbReference type="GO" id="GO:0045892">
    <property type="term" value="P:negative regulation of DNA-templated transcription"/>
    <property type="evidence" value="ECO:0007669"/>
    <property type="project" value="TreeGrafter"/>
</dbReference>
<dbReference type="InterPro" id="IPR036388">
    <property type="entry name" value="WH-like_DNA-bd_sf"/>
</dbReference>
<dbReference type="PANTHER" id="PTHR33202:SF6">
    <property type="entry name" value="ZINC UPTAKE REGULATION PROTEIN"/>
    <property type="match status" value="1"/>
</dbReference>
<dbReference type="CDD" id="cd07153">
    <property type="entry name" value="Fur_like"/>
    <property type="match status" value="1"/>
</dbReference>
<evidence type="ECO:0000256" key="6">
    <source>
        <dbReference type="ARBA" id="ARBA00023163"/>
    </source>
</evidence>
<keyword evidence="3 7" id="KW-0862">Zinc</keyword>
<dbReference type="GO" id="GO:1900376">
    <property type="term" value="P:regulation of secondary metabolite biosynthetic process"/>
    <property type="evidence" value="ECO:0007669"/>
    <property type="project" value="TreeGrafter"/>
</dbReference>
<evidence type="ECO:0000313" key="8">
    <source>
        <dbReference type="EMBL" id="SON53814.1"/>
    </source>
</evidence>
<dbReference type="InterPro" id="IPR002481">
    <property type="entry name" value="FUR"/>
</dbReference>
<comment type="cofactor">
    <cofactor evidence="7">
        <name>Zn(2+)</name>
        <dbReference type="ChEBI" id="CHEBI:29105"/>
    </cofactor>
    <text evidence="7">Binds 1 zinc ion per subunit.</text>
</comment>
<evidence type="ECO:0000313" key="9">
    <source>
        <dbReference type="Proteomes" id="UP000223606"/>
    </source>
</evidence>
<dbReference type="Gene3D" id="3.30.1490.190">
    <property type="match status" value="1"/>
</dbReference>
<feature type="binding site" evidence="7">
    <location>
        <position position="156"/>
    </location>
    <ligand>
        <name>Zn(2+)</name>
        <dbReference type="ChEBI" id="CHEBI:29105"/>
    </ligand>
</feature>
<dbReference type="GO" id="GO:0003700">
    <property type="term" value="F:DNA-binding transcription factor activity"/>
    <property type="evidence" value="ECO:0007669"/>
    <property type="project" value="InterPro"/>
</dbReference>
<evidence type="ECO:0000256" key="2">
    <source>
        <dbReference type="ARBA" id="ARBA00022491"/>
    </source>
</evidence>
<feature type="binding site" evidence="7">
    <location>
        <position position="113"/>
    </location>
    <ligand>
        <name>Zn(2+)</name>
        <dbReference type="ChEBI" id="CHEBI:29105"/>
    </ligand>
</feature>
<dbReference type="EMBL" id="LT960614">
    <property type="protein sequence ID" value="SON53814.1"/>
    <property type="molecule type" value="Genomic_DNA"/>
</dbReference>
<accession>A0A2C9D0Q5</accession>
<dbReference type="InterPro" id="IPR043135">
    <property type="entry name" value="Fur_C"/>
</dbReference>
<protein>
    <submittedName>
        <fullName evidence="8">Zinc uptake regulation protein</fullName>
    </submittedName>
</protein>
<keyword evidence="5" id="KW-0238">DNA-binding</keyword>
<reference evidence="9" key="1">
    <citation type="submission" date="2017-09" db="EMBL/GenBank/DDBJ databases">
        <title>Genome sequence of Nannocystis excedens DSM 71.</title>
        <authorList>
            <person name="Blom J."/>
        </authorList>
    </citation>
    <scope>NUCLEOTIDE SEQUENCE [LARGE SCALE GENOMIC DNA]</scope>
    <source>
        <strain evidence="9">type strain: E19</strain>
    </source>
</reference>
<dbReference type="SUPFAM" id="SSF46785">
    <property type="entry name" value="Winged helix' DNA-binding domain"/>
    <property type="match status" value="1"/>
</dbReference>
<gene>
    <name evidence="8" type="primary">zur</name>
    <name evidence="8" type="ORF">HDIA_0273</name>
</gene>
<feature type="binding site" evidence="7">
    <location>
        <position position="153"/>
    </location>
    <ligand>
        <name>Zn(2+)</name>
        <dbReference type="ChEBI" id="CHEBI:29105"/>
    </ligand>
</feature>
<dbReference type="Gene3D" id="1.10.10.10">
    <property type="entry name" value="Winged helix-like DNA-binding domain superfamily/Winged helix DNA-binding domain"/>
    <property type="match status" value="1"/>
</dbReference>
<dbReference type="Pfam" id="PF01475">
    <property type="entry name" value="FUR"/>
    <property type="match status" value="1"/>
</dbReference>
<keyword evidence="9" id="KW-1185">Reference proteome</keyword>
<keyword evidence="4" id="KW-0805">Transcription regulation</keyword>
<dbReference type="GO" id="GO:0005829">
    <property type="term" value="C:cytosol"/>
    <property type="evidence" value="ECO:0007669"/>
    <property type="project" value="TreeGrafter"/>
</dbReference>
<dbReference type="GO" id="GO:0000976">
    <property type="term" value="F:transcription cis-regulatory region binding"/>
    <property type="evidence" value="ECO:0007669"/>
    <property type="project" value="TreeGrafter"/>
</dbReference>
<evidence type="ECO:0000256" key="7">
    <source>
        <dbReference type="PIRSR" id="PIRSR602481-1"/>
    </source>
</evidence>
<evidence type="ECO:0000256" key="4">
    <source>
        <dbReference type="ARBA" id="ARBA00023015"/>
    </source>
</evidence>